<feature type="region of interest" description="Disordered" evidence="1">
    <location>
        <begin position="414"/>
        <end position="438"/>
    </location>
</feature>
<protein>
    <submittedName>
        <fullName evidence="2">Uncharacterized protein</fullName>
    </submittedName>
</protein>
<feature type="compositionally biased region" description="Polar residues" evidence="1">
    <location>
        <begin position="285"/>
        <end position="304"/>
    </location>
</feature>
<feature type="compositionally biased region" description="Pro residues" evidence="1">
    <location>
        <begin position="16"/>
        <end position="53"/>
    </location>
</feature>
<feature type="compositionally biased region" description="Polar residues" evidence="1">
    <location>
        <begin position="175"/>
        <end position="210"/>
    </location>
</feature>
<name>A0A146MA80_LYGHE</name>
<evidence type="ECO:0000256" key="1">
    <source>
        <dbReference type="SAM" id="MobiDB-lite"/>
    </source>
</evidence>
<proteinExistence type="predicted"/>
<feature type="compositionally biased region" description="Low complexity" evidence="1">
    <location>
        <begin position="1"/>
        <end position="15"/>
    </location>
</feature>
<feature type="compositionally biased region" description="Pro residues" evidence="1">
    <location>
        <begin position="63"/>
        <end position="130"/>
    </location>
</feature>
<dbReference type="PRINTS" id="PR01217">
    <property type="entry name" value="PRICHEXTENSN"/>
</dbReference>
<feature type="compositionally biased region" description="Polar residues" evidence="1">
    <location>
        <begin position="237"/>
        <end position="262"/>
    </location>
</feature>
<feature type="region of interest" description="Disordered" evidence="1">
    <location>
        <begin position="1"/>
        <end position="143"/>
    </location>
</feature>
<gene>
    <name evidence="2" type="ORF">g.39252</name>
</gene>
<feature type="non-terminal residue" evidence="2">
    <location>
        <position position="1"/>
    </location>
</feature>
<dbReference type="AlphaFoldDB" id="A0A146MA80"/>
<dbReference type="EMBL" id="GDHC01002677">
    <property type="protein sequence ID" value="JAQ15952.1"/>
    <property type="molecule type" value="Transcribed_RNA"/>
</dbReference>
<sequence length="458" mass="48841">RPPSTQPQTPASPQQPASPSPQQPAQQPPKQPAPSSPQKPAPPPPEQPAPPPQQQTTTARPPSNQPPVPLPPQQPAPPTPQQPAPPPPQQPAPTPPQQPTTPPASQPPSTQPPASSPPQQPTTPSPPLTNAPPHTAVPQIPQFSFPPGLTTPVLIVPVIINNCSNNSGIPPPPQTGSFQGQNRPSAPQISNIPWSPPTSQWQQNHLQPPTTGFFDVPTTGIPPPGQNQYPHYPPPQSGISSALPTPSPWYNDNVPNPHQPTLPQTGNWVWVPHPGVSNLQPPQLGPSSHIPSGLNPNSQISQPGSIPPCGSSLSPQPQWTWHPQPQWNMPSWNRNPQISSVPHQEAAAPQPGNCSPRCGQTSNPLQSLPTQFGKSLWVPHGPVISTRSAWPINPVVGPWLKTPVGPIQNLPPPPLQSSTVNTRPYDSPQSSLQQSGLPYYGVQSQSPYTGIWTQKWSM</sequence>
<feature type="compositionally biased region" description="Low complexity" evidence="1">
    <location>
        <begin position="427"/>
        <end position="438"/>
    </location>
</feature>
<feature type="region of interest" description="Disordered" evidence="1">
    <location>
        <begin position="285"/>
        <end position="330"/>
    </location>
</feature>
<accession>A0A146MA80</accession>
<feature type="compositionally biased region" description="Low complexity" evidence="1">
    <location>
        <begin position="315"/>
        <end position="327"/>
    </location>
</feature>
<reference evidence="2" key="1">
    <citation type="journal article" date="2016" name="Gigascience">
        <title>De novo construction of an expanded transcriptome assembly for the western tarnished plant bug, Lygus hesperus.</title>
        <authorList>
            <person name="Tassone E.E."/>
            <person name="Geib S.M."/>
            <person name="Hall B."/>
            <person name="Fabrick J.A."/>
            <person name="Brent C.S."/>
            <person name="Hull J.J."/>
        </authorList>
    </citation>
    <scope>NUCLEOTIDE SEQUENCE</scope>
</reference>
<evidence type="ECO:0000313" key="2">
    <source>
        <dbReference type="EMBL" id="JAQ15952.1"/>
    </source>
</evidence>
<feature type="compositionally biased region" description="Pro residues" evidence="1">
    <location>
        <begin position="220"/>
        <end position="236"/>
    </location>
</feature>
<feature type="region of interest" description="Disordered" evidence="1">
    <location>
        <begin position="167"/>
        <end position="262"/>
    </location>
</feature>
<organism evidence="2">
    <name type="scientific">Lygus hesperus</name>
    <name type="common">Western plant bug</name>
    <dbReference type="NCBI Taxonomy" id="30085"/>
    <lineage>
        <taxon>Eukaryota</taxon>
        <taxon>Metazoa</taxon>
        <taxon>Ecdysozoa</taxon>
        <taxon>Arthropoda</taxon>
        <taxon>Hexapoda</taxon>
        <taxon>Insecta</taxon>
        <taxon>Pterygota</taxon>
        <taxon>Neoptera</taxon>
        <taxon>Paraneoptera</taxon>
        <taxon>Hemiptera</taxon>
        <taxon>Heteroptera</taxon>
        <taxon>Panheteroptera</taxon>
        <taxon>Cimicomorpha</taxon>
        <taxon>Miridae</taxon>
        <taxon>Mirini</taxon>
        <taxon>Lygus</taxon>
    </lineage>
</organism>